<evidence type="ECO:0000313" key="2">
    <source>
        <dbReference type="EMBL" id="MBG2915823.1"/>
    </source>
</evidence>
<organism evidence="2 3">
    <name type="scientific">Proteus terrae subsp. cibarius</name>
    <dbReference type="NCBI Taxonomy" id="626774"/>
    <lineage>
        <taxon>Bacteria</taxon>
        <taxon>Pseudomonadati</taxon>
        <taxon>Pseudomonadota</taxon>
        <taxon>Gammaproteobacteria</taxon>
        <taxon>Enterobacterales</taxon>
        <taxon>Morganellaceae</taxon>
        <taxon>Proteus</taxon>
    </lineage>
</organism>
<feature type="domain" description="Fimbrial-type adhesion" evidence="1">
    <location>
        <begin position="29"/>
        <end position="172"/>
    </location>
</feature>
<dbReference type="GO" id="GO:0009289">
    <property type="term" value="C:pilus"/>
    <property type="evidence" value="ECO:0007669"/>
    <property type="project" value="InterPro"/>
</dbReference>
<dbReference type="GO" id="GO:0043709">
    <property type="term" value="P:cell adhesion involved in single-species biofilm formation"/>
    <property type="evidence" value="ECO:0007669"/>
    <property type="project" value="TreeGrafter"/>
</dbReference>
<dbReference type="Gene3D" id="2.60.40.1090">
    <property type="entry name" value="Fimbrial-type adhesion domain"/>
    <property type="match status" value="1"/>
</dbReference>
<dbReference type="PANTHER" id="PTHR33420">
    <property type="entry name" value="FIMBRIAL SUBUNIT ELFA-RELATED"/>
    <property type="match status" value="1"/>
</dbReference>
<dbReference type="EMBL" id="JADSJR010000026">
    <property type="protein sequence ID" value="MBG2915823.1"/>
    <property type="molecule type" value="Genomic_DNA"/>
</dbReference>
<dbReference type="InterPro" id="IPR000259">
    <property type="entry name" value="Adhesion_dom_fimbrial"/>
</dbReference>
<dbReference type="InterPro" id="IPR050263">
    <property type="entry name" value="Bact_Fimbrial_Adh_Pro"/>
</dbReference>
<gene>
    <name evidence="2" type="ORF">I4901_15750</name>
</gene>
<sequence>MTILIRFFILITSVIISFPLLAGNTVTVNFSGNIRAATCNISGGSNINIDLKEMPANLFKTTNSSSVWNNFTIKLIDCSPTINQVKLTFTGTPDNADVNNLYKNEGTAKNIAVQLQNENSNGLIPLGNQKSLYIAVNGQSSVNIPLRTRAFSKLGNATPGTVSAKITATIIYR</sequence>
<accession>A0A6G6SX88</accession>
<evidence type="ECO:0000313" key="3">
    <source>
        <dbReference type="Proteomes" id="UP000612266"/>
    </source>
</evidence>
<dbReference type="InterPro" id="IPR008966">
    <property type="entry name" value="Adhesion_dom_sf"/>
</dbReference>
<dbReference type="Pfam" id="PF00419">
    <property type="entry name" value="Fimbrial"/>
    <property type="match status" value="1"/>
</dbReference>
<protein>
    <submittedName>
        <fullName evidence="2">Type 1 fimbrial protein</fullName>
    </submittedName>
</protein>
<dbReference type="RefSeq" id="WP_075673282.1">
    <property type="nucleotide sequence ID" value="NZ_CP047349.1"/>
</dbReference>
<proteinExistence type="predicted"/>
<dbReference type="PANTHER" id="PTHR33420:SF27">
    <property type="entry name" value="PROTEIN FIMG"/>
    <property type="match status" value="1"/>
</dbReference>
<dbReference type="SUPFAM" id="SSF49401">
    <property type="entry name" value="Bacterial adhesins"/>
    <property type="match status" value="1"/>
</dbReference>
<name>A0A6G6SX88_9GAMM</name>
<dbReference type="Proteomes" id="UP000612266">
    <property type="component" value="Unassembled WGS sequence"/>
</dbReference>
<dbReference type="GeneID" id="57333915"/>
<comment type="caution">
    <text evidence="2">The sequence shown here is derived from an EMBL/GenBank/DDBJ whole genome shotgun (WGS) entry which is preliminary data.</text>
</comment>
<dbReference type="InterPro" id="IPR036937">
    <property type="entry name" value="Adhesion_dom_fimbrial_sf"/>
</dbReference>
<reference evidence="2" key="1">
    <citation type="submission" date="2020-11" db="EMBL/GenBank/DDBJ databases">
        <title>Enhanced detection system for hospital associated transmission using whole genome sequencing surveillance.</title>
        <authorList>
            <person name="Harrison L.H."/>
            <person name="Van Tyne D."/>
            <person name="Marsh J.W."/>
            <person name="Griffith M.P."/>
            <person name="Snyder D.J."/>
            <person name="Cooper V.S."/>
            <person name="Mustapha M."/>
        </authorList>
    </citation>
    <scope>NUCLEOTIDE SEQUENCE</scope>
    <source>
        <strain evidence="2">PR00070</strain>
    </source>
</reference>
<evidence type="ECO:0000259" key="1">
    <source>
        <dbReference type="Pfam" id="PF00419"/>
    </source>
</evidence>
<dbReference type="AlphaFoldDB" id="A0A6G6SX88"/>